<keyword evidence="3" id="KW-1185">Reference proteome</keyword>
<evidence type="ECO:0000256" key="1">
    <source>
        <dbReference type="SAM" id="MobiDB-lite"/>
    </source>
</evidence>
<dbReference type="Proteomes" id="UP001164459">
    <property type="component" value="Chromosome"/>
</dbReference>
<dbReference type="EMBL" id="CP114040">
    <property type="protein sequence ID" value="WAS94851.1"/>
    <property type="molecule type" value="Genomic_DNA"/>
</dbReference>
<evidence type="ECO:0000313" key="3">
    <source>
        <dbReference type="Proteomes" id="UP001164459"/>
    </source>
</evidence>
<dbReference type="RefSeq" id="WP_269037186.1">
    <property type="nucleotide sequence ID" value="NZ_CP114040.1"/>
</dbReference>
<proteinExistence type="predicted"/>
<protein>
    <submittedName>
        <fullName evidence="2">Uncharacterized protein</fullName>
    </submittedName>
</protein>
<name>A0ABY7H6D7_9BACT</name>
<organism evidence="2 3">
    <name type="scientific">Nannocystis punicea</name>
    <dbReference type="NCBI Taxonomy" id="2995304"/>
    <lineage>
        <taxon>Bacteria</taxon>
        <taxon>Pseudomonadati</taxon>
        <taxon>Myxococcota</taxon>
        <taxon>Polyangia</taxon>
        <taxon>Nannocystales</taxon>
        <taxon>Nannocystaceae</taxon>
        <taxon>Nannocystis</taxon>
    </lineage>
</organism>
<sequence length="53" mass="5592">MTATIPRSTAARLQDDAPRRSPHAGDVSTSARAESPAHHSVARVDSAQEVKTP</sequence>
<accession>A0ABY7H6D7</accession>
<evidence type="ECO:0000313" key="2">
    <source>
        <dbReference type="EMBL" id="WAS94851.1"/>
    </source>
</evidence>
<reference evidence="2" key="1">
    <citation type="submission" date="2022-11" db="EMBL/GenBank/DDBJ databases">
        <title>Minimal conservation of predation-associated metabolite biosynthetic gene clusters underscores biosynthetic potential of Myxococcota including descriptions for ten novel species: Archangium lansinium sp. nov., Myxococcus landrumus sp. nov., Nannocystis bai.</title>
        <authorList>
            <person name="Ahearne A."/>
            <person name="Stevens C."/>
            <person name="Dowd S."/>
        </authorList>
    </citation>
    <scope>NUCLEOTIDE SEQUENCE</scope>
    <source>
        <strain evidence="2">Fl3</strain>
    </source>
</reference>
<feature type="region of interest" description="Disordered" evidence="1">
    <location>
        <begin position="1"/>
        <end position="53"/>
    </location>
</feature>
<gene>
    <name evidence="2" type="ORF">O0S08_01710</name>
</gene>